<sequence>MSASFADAPVMLAQLAIERRVIIRVPLVAPPRAGRPAPPPPVPQEWDEKKGPRCIAIRSIRSAALGARNSVDLILTNSQRYRARFAKRCRAADFYAGFYIEPTADGSLCAGRDDIQARSGMACEVDSFRRLVPDR</sequence>
<evidence type="ECO:0000313" key="2">
    <source>
        <dbReference type="EMBL" id="RVT42385.1"/>
    </source>
</evidence>
<evidence type="ECO:0000256" key="1">
    <source>
        <dbReference type="SAM" id="MobiDB-lite"/>
    </source>
</evidence>
<reference evidence="2 3" key="1">
    <citation type="submission" date="2019-01" db="EMBL/GenBank/DDBJ databases">
        <authorList>
            <person name="Chen W.-M."/>
        </authorList>
    </citation>
    <scope>NUCLEOTIDE SEQUENCE [LARGE SCALE GENOMIC DNA]</scope>
    <source>
        <strain evidence="2 3">TLA-22</strain>
    </source>
</reference>
<dbReference type="Proteomes" id="UP000282977">
    <property type="component" value="Unassembled WGS sequence"/>
</dbReference>
<evidence type="ECO:0000313" key="3">
    <source>
        <dbReference type="Proteomes" id="UP000282977"/>
    </source>
</evidence>
<feature type="region of interest" description="Disordered" evidence="1">
    <location>
        <begin position="30"/>
        <end position="49"/>
    </location>
</feature>
<protein>
    <submittedName>
        <fullName evidence="2">Uncharacterized protein</fullName>
    </submittedName>
</protein>
<dbReference type="AlphaFoldDB" id="A0A437JA64"/>
<comment type="caution">
    <text evidence="2">The sequence shown here is derived from an EMBL/GenBank/DDBJ whole genome shotgun (WGS) entry which is preliminary data.</text>
</comment>
<gene>
    <name evidence="2" type="ORF">ENE74_05950</name>
</gene>
<dbReference type="OrthoDB" id="7596012at2"/>
<name>A0A437JA64_9SPHN</name>
<organism evidence="2 3">
    <name type="scientific">Sphingobium algorifonticola</name>
    <dbReference type="NCBI Taxonomy" id="2008318"/>
    <lineage>
        <taxon>Bacteria</taxon>
        <taxon>Pseudomonadati</taxon>
        <taxon>Pseudomonadota</taxon>
        <taxon>Alphaproteobacteria</taxon>
        <taxon>Sphingomonadales</taxon>
        <taxon>Sphingomonadaceae</taxon>
        <taxon>Sphingobium</taxon>
    </lineage>
</organism>
<keyword evidence="3" id="KW-1185">Reference proteome</keyword>
<dbReference type="EMBL" id="RZUL01000002">
    <property type="protein sequence ID" value="RVT42385.1"/>
    <property type="molecule type" value="Genomic_DNA"/>
</dbReference>
<proteinExistence type="predicted"/>
<accession>A0A437JA64</accession>